<sequence length="359" mass="39778">MDASAPPPGAVPSLAAVGLGVRDILVSHTFTVLYLPLFIALFWFSTERSRKQVSFILNVLSIVLAFTSGVLVDVYAVSSLLNPAHPLPASWTIAIGVLGIVQSILVDSILLARLFVVYPWKIISVRRRFLIFGLPIALKFARTANLIAYIKTMVDVSVNPEALARLLYAGYLKAEWFMQLADNLFASTVFLSKLHPHIHGGCFARKLKALFYIALSNFVFPVIFSLVQIIFIYRSNDFEAINDIIQVNTSIAVIGVVFATVWAGFERSSHQSVEAGQTDTEADAYKKNMIKMLEMRETRSVDPLATGGSASTMAVLRAGPEHIGRSPVPPGREKRYQRPITPEVPVFFISDHHDRHDHN</sequence>
<gene>
    <name evidence="2" type="ORF">OE88DRAFT_1810801</name>
</gene>
<feature type="transmembrane region" description="Helical" evidence="1">
    <location>
        <begin position="24"/>
        <end position="44"/>
    </location>
</feature>
<evidence type="ECO:0000256" key="1">
    <source>
        <dbReference type="SAM" id="Phobius"/>
    </source>
</evidence>
<protein>
    <recommendedName>
        <fullName evidence="4">STE3-domain-containing protein</fullName>
    </recommendedName>
</protein>
<evidence type="ECO:0000313" key="3">
    <source>
        <dbReference type="Proteomes" id="UP000305948"/>
    </source>
</evidence>
<feature type="transmembrane region" description="Helical" evidence="1">
    <location>
        <begin position="245"/>
        <end position="265"/>
    </location>
</feature>
<dbReference type="Proteomes" id="UP000305948">
    <property type="component" value="Unassembled WGS sequence"/>
</dbReference>
<keyword evidence="1" id="KW-1133">Transmembrane helix</keyword>
<organism evidence="2 3">
    <name type="scientific">Heliocybe sulcata</name>
    <dbReference type="NCBI Taxonomy" id="5364"/>
    <lineage>
        <taxon>Eukaryota</taxon>
        <taxon>Fungi</taxon>
        <taxon>Dikarya</taxon>
        <taxon>Basidiomycota</taxon>
        <taxon>Agaricomycotina</taxon>
        <taxon>Agaricomycetes</taxon>
        <taxon>Gloeophyllales</taxon>
        <taxon>Gloeophyllaceae</taxon>
        <taxon>Heliocybe</taxon>
    </lineage>
</organism>
<keyword evidence="3" id="KW-1185">Reference proteome</keyword>
<dbReference type="EMBL" id="ML213521">
    <property type="protein sequence ID" value="TFK48118.1"/>
    <property type="molecule type" value="Genomic_DNA"/>
</dbReference>
<accession>A0A5C3MWI6</accession>
<feature type="transmembrane region" description="Helical" evidence="1">
    <location>
        <begin position="89"/>
        <end position="117"/>
    </location>
</feature>
<evidence type="ECO:0008006" key="4">
    <source>
        <dbReference type="Google" id="ProtNLM"/>
    </source>
</evidence>
<proteinExistence type="predicted"/>
<keyword evidence="1" id="KW-0472">Membrane</keyword>
<reference evidence="2 3" key="1">
    <citation type="journal article" date="2019" name="Nat. Ecol. Evol.">
        <title>Megaphylogeny resolves global patterns of mushroom evolution.</title>
        <authorList>
            <person name="Varga T."/>
            <person name="Krizsan K."/>
            <person name="Foldi C."/>
            <person name="Dima B."/>
            <person name="Sanchez-Garcia M."/>
            <person name="Sanchez-Ramirez S."/>
            <person name="Szollosi G.J."/>
            <person name="Szarkandi J.G."/>
            <person name="Papp V."/>
            <person name="Albert L."/>
            <person name="Andreopoulos W."/>
            <person name="Angelini C."/>
            <person name="Antonin V."/>
            <person name="Barry K.W."/>
            <person name="Bougher N.L."/>
            <person name="Buchanan P."/>
            <person name="Buyck B."/>
            <person name="Bense V."/>
            <person name="Catcheside P."/>
            <person name="Chovatia M."/>
            <person name="Cooper J."/>
            <person name="Damon W."/>
            <person name="Desjardin D."/>
            <person name="Finy P."/>
            <person name="Geml J."/>
            <person name="Haridas S."/>
            <person name="Hughes K."/>
            <person name="Justo A."/>
            <person name="Karasinski D."/>
            <person name="Kautmanova I."/>
            <person name="Kiss B."/>
            <person name="Kocsube S."/>
            <person name="Kotiranta H."/>
            <person name="LaButti K.M."/>
            <person name="Lechner B.E."/>
            <person name="Liimatainen K."/>
            <person name="Lipzen A."/>
            <person name="Lukacs Z."/>
            <person name="Mihaltcheva S."/>
            <person name="Morgado L.N."/>
            <person name="Niskanen T."/>
            <person name="Noordeloos M.E."/>
            <person name="Ohm R.A."/>
            <person name="Ortiz-Santana B."/>
            <person name="Ovrebo C."/>
            <person name="Racz N."/>
            <person name="Riley R."/>
            <person name="Savchenko A."/>
            <person name="Shiryaev A."/>
            <person name="Soop K."/>
            <person name="Spirin V."/>
            <person name="Szebenyi C."/>
            <person name="Tomsovsky M."/>
            <person name="Tulloss R.E."/>
            <person name="Uehling J."/>
            <person name="Grigoriev I.V."/>
            <person name="Vagvolgyi C."/>
            <person name="Papp T."/>
            <person name="Martin F.M."/>
            <person name="Miettinen O."/>
            <person name="Hibbett D.S."/>
            <person name="Nagy L.G."/>
        </authorList>
    </citation>
    <scope>NUCLEOTIDE SEQUENCE [LARGE SCALE GENOMIC DNA]</scope>
    <source>
        <strain evidence="2 3">OMC1185</strain>
    </source>
</reference>
<feature type="transmembrane region" description="Helical" evidence="1">
    <location>
        <begin position="56"/>
        <end position="77"/>
    </location>
</feature>
<name>A0A5C3MWI6_9AGAM</name>
<dbReference type="AlphaFoldDB" id="A0A5C3MWI6"/>
<keyword evidence="1" id="KW-0812">Transmembrane</keyword>
<evidence type="ECO:0000313" key="2">
    <source>
        <dbReference type="EMBL" id="TFK48118.1"/>
    </source>
</evidence>
<feature type="transmembrane region" description="Helical" evidence="1">
    <location>
        <begin position="209"/>
        <end position="233"/>
    </location>
</feature>
<dbReference type="OrthoDB" id="2548432at2759"/>